<reference evidence="9 10" key="1">
    <citation type="submission" date="2019-09" db="EMBL/GenBank/DDBJ databases">
        <title>Bird 10,000 Genomes (B10K) Project - Family phase.</title>
        <authorList>
            <person name="Zhang G."/>
        </authorList>
    </citation>
    <scope>NUCLEOTIDE SEQUENCE [LARGE SCALE GENOMIC DNA]</scope>
    <source>
        <strain evidence="9">B10K-DU-002-51</strain>
        <tissue evidence="9">Muscle</tissue>
    </source>
</reference>
<dbReference type="FunFam" id="1.25.40.420:FF:000001">
    <property type="entry name" value="Kelch-like family member 12"/>
    <property type="match status" value="1"/>
</dbReference>
<dbReference type="Gene3D" id="3.30.710.10">
    <property type="entry name" value="Potassium Channel Kv1.1, Chain A"/>
    <property type="match status" value="1"/>
</dbReference>
<dbReference type="SUPFAM" id="SSF117281">
    <property type="entry name" value="Kelch motif"/>
    <property type="match status" value="2"/>
</dbReference>
<accession>A0A7L4DK43</accession>
<dbReference type="Proteomes" id="UP000541249">
    <property type="component" value="Unassembled WGS sequence"/>
</dbReference>
<dbReference type="FunFam" id="3.30.710.10:FF:000027">
    <property type="entry name" value="Kelch-like protein 4 isoform 1"/>
    <property type="match status" value="1"/>
</dbReference>
<dbReference type="AlphaFoldDB" id="A0A7L4DK43"/>
<sequence>MSVSGKKEFDVKQILRLRWRWFSHPSQGSTGTGGCHQQEGYEHRGTPVQNRLKNHARDRNGLKKNSSPVHHNILAPVPGPTPVHHRSIQTWHQQNLIEQLRSNEDIPKTSTEENCVKEDSSKTTQELQMITAENSDESAERLSTTSSSLLGMNTNGSDEYFQSTNHAEQTFRKMENYLQQKQLCDVLLIAGDQKIPAHRLVLSAASDYFAAMFTNDVREAKQEEIKMEGVDPDALRALVRYAYTGILELKEDTIESLLAAACLLQLSQVIEVCCNFLMKQLHPSNCLGIRSFGDAQGCTELLKVAHTYTMEHFTEVIKNQEFLLLPANEIAKLLSSDDINVPDEEAIFQALMMWVKHDLQSRQRDLGMLLSYIRLPLLPPQLLADLENSPMFADDLECQKLLMEAMKYHLLPERRSMMQSPRTKPRKSTVGALYAVGGMDATKGTTTIEKYDLRTNSWIQIGTMNGRRLQFGVAVIDNKLYIVGGRDGLKTSNIVECFNPVTKVWTIMPPMSTHRHGLGVAMLEGPMYAVGGHDGWSYLNTVERWDPQARQWNYVASMSTPRSTVGVAALNSKLYAVGGRDGSSCLKSMECFDPHTNKWSICASMSKRRGGVGVATYNGFLYAVGGHDAPASNHCSRLSDCVERYDPKTDAWTTVAPLSVPRDAVGICPLGDRLYAVGGYDGHTYLDTVESYDAQNNEWTEEAPVNIGRAGACVVVVKLP</sequence>
<feature type="compositionally biased region" description="Basic and acidic residues" evidence="7">
    <location>
        <begin position="102"/>
        <end position="121"/>
    </location>
</feature>
<evidence type="ECO:0000256" key="4">
    <source>
        <dbReference type="ARBA" id="ARBA00022737"/>
    </source>
</evidence>
<dbReference type="InterPro" id="IPR056737">
    <property type="entry name" value="Beta-prop_ATRN-MKLN-like"/>
</dbReference>
<dbReference type="InterPro" id="IPR000210">
    <property type="entry name" value="BTB/POZ_dom"/>
</dbReference>
<evidence type="ECO:0000256" key="5">
    <source>
        <dbReference type="ARBA" id="ARBA00023203"/>
    </source>
</evidence>
<dbReference type="SUPFAM" id="SSF54695">
    <property type="entry name" value="POZ domain"/>
    <property type="match status" value="1"/>
</dbReference>
<keyword evidence="2" id="KW-0880">Kelch repeat</keyword>
<evidence type="ECO:0000256" key="7">
    <source>
        <dbReference type="SAM" id="MobiDB-lite"/>
    </source>
</evidence>
<evidence type="ECO:0000259" key="8">
    <source>
        <dbReference type="PROSITE" id="PS50097"/>
    </source>
</evidence>
<keyword evidence="4" id="KW-0677">Repeat</keyword>
<feature type="non-terminal residue" evidence="9">
    <location>
        <position position="720"/>
    </location>
</feature>
<comment type="subcellular location">
    <subcellularLocation>
        <location evidence="1">Cytoplasm</location>
        <location evidence="1">Cytoskeleton</location>
    </subcellularLocation>
</comment>
<feature type="non-terminal residue" evidence="9">
    <location>
        <position position="1"/>
    </location>
</feature>
<dbReference type="FunFam" id="2.120.10.80:FF:000086">
    <property type="entry name" value="Kelch-like protein 4 isoform 1"/>
    <property type="match status" value="1"/>
</dbReference>
<dbReference type="PROSITE" id="PS50097">
    <property type="entry name" value="BTB"/>
    <property type="match status" value="1"/>
</dbReference>
<proteinExistence type="predicted"/>
<evidence type="ECO:0000256" key="1">
    <source>
        <dbReference type="ARBA" id="ARBA00004245"/>
    </source>
</evidence>
<dbReference type="PANTHER" id="PTHR24412">
    <property type="entry name" value="KELCH PROTEIN"/>
    <property type="match status" value="1"/>
</dbReference>
<dbReference type="SMART" id="SM00225">
    <property type="entry name" value="BTB"/>
    <property type="match status" value="1"/>
</dbReference>
<dbReference type="GO" id="GO:0003779">
    <property type="term" value="F:actin binding"/>
    <property type="evidence" value="ECO:0007669"/>
    <property type="project" value="UniProtKB-KW"/>
</dbReference>
<gene>
    <name evidence="9" type="primary">Klhl4</name>
    <name evidence="9" type="ORF">EURGUL_R10977</name>
</gene>
<organism evidence="9 10">
    <name type="scientific">Eurystomus gularis</name>
    <dbReference type="NCBI Taxonomy" id="325343"/>
    <lineage>
        <taxon>Eukaryota</taxon>
        <taxon>Metazoa</taxon>
        <taxon>Chordata</taxon>
        <taxon>Craniata</taxon>
        <taxon>Vertebrata</taxon>
        <taxon>Euteleostomi</taxon>
        <taxon>Archelosauria</taxon>
        <taxon>Archosauria</taxon>
        <taxon>Dinosauria</taxon>
        <taxon>Saurischia</taxon>
        <taxon>Theropoda</taxon>
        <taxon>Coelurosauria</taxon>
        <taxon>Aves</taxon>
        <taxon>Neognathae</taxon>
        <taxon>Neoaves</taxon>
        <taxon>Telluraves</taxon>
        <taxon>Coraciimorphae</taxon>
        <taxon>Coraciiformes</taxon>
        <taxon>Coraciidae</taxon>
        <taxon>Eurystomus</taxon>
    </lineage>
</organism>
<evidence type="ECO:0000256" key="2">
    <source>
        <dbReference type="ARBA" id="ARBA00022441"/>
    </source>
</evidence>
<protein>
    <submittedName>
        <fullName evidence="9">KLHL4 protein</fullName>
    </submittedName>
</protein>
<dbReference type="OrthoDB" id="45365at2759"/>
<dbReference type="Gene3D" id="1.25.40.420">
    <property type="match status" value="1"/>
</dbReference>
<dbReference type="FunFam" id="2.120.10.80:FF:000063">
    <property type="entry name" value="Kelch-like protein 4 isoform 1"/>
    <property type="match status" value="1"/>
</dbReference>
<dbReference type="Gene3D" id="2.120.10.80">
    <property type="entry name" value="Kelch-type beta propeller"/>
    <property type="match status" value="2"/>
</dbReference>
<dbReference type="InterPro" id="IPR006652">
    <property type="entry name" value="Kelch_1"/>
</dbReference>
<evidence type="ECO:0000313" key="10">
    <source>
        <dbReference type="Proteomes" id="UP000541249"/>
    </source>
</evidence>
<dbReference type="Pfam" id="PF24981">
    <property type="entry name" value="Beta-prop_ATRN-LZTR1"/>
    <property type="match status" value="1"/>
</dbReference>
<dbReference type="InterPro" id="IPR015915">
    <property type="entry name" value="Kelch-typ_b-propeller"/>
</dbReference>
<dbReference type="InterPro" id="IPR011705">
    <property type="entry name" value="BACK"/>
</dbReference>
<dbReference type="SMART" id="SM00875">
    <property type="entry name" value="BACK"/>
    <property type="match status" value="1"/>
</dbReference>
<dbReference type="CDD" id="cd18336">
    <property type="entry name" value="BTB_POZ_KLHL4"/>
    <property type="match status" value="1"/>
</dbReference>
<evidence type="ECO:0000256" key="6">
    <source>
        <dbReference type="ARBA" id="ARBA00023212"/>
    </source>
</evidence>
<evidence type="ECO:0000256" key="3">
    <source>
        <dbReference type="ARBA" id="ARBA00022490"/>
    </source>
</evidence>
<dbReference type="PROSITE" id="PS51257">
    <property type="entry name" value="PROKAR_LIPOPROTEIN"/>
    <property type="match status" value="1"/>
</dbReference>
<dbReference type="Pfam" id="PF00651">
    <property type="entry name" value="BTB"/>
    <property type="match status" value="1"/>
</dbReference>
<dbReference type="InterPro" id="IPR011333">
    <property type="entry name" value="SKP1/BTB/POZ_sf"/>
</dbReference>
<feature type="region of interest" description="Disordered" evidence="7">
    <location>
        <begin position="102"/>
        <end position="123"/>
    </location>
</feature>
<dbReference type="PANTHER" id="PTHR24412:SF74">
    <property type="entry name" value="KELCH-LIKE PROTEIN 4"/>
    <property type="match status" value="1"/>
</dbReference>
<dbReference type="EMBL" id="VZZY01018784">
    <property type="protein sequence ID" value="NXW62900.1"/>
    <property type="molecule type" value="Genomic_DNA"/>
</dbReference>
<keyword evidence="10" id="KW-1185">Reference proteome</keyword>
<feature type="domain" description="BTB" evidence="8">
    <location>
        <begin position="184"/>
        <end position="251"/>
    </location>
</feature>
<comment type="caution">
    <text evidence="9">The sequence shown here is derived from an EMBL/GenBank/DDBJ whole genome shotgun (WGS) entry which is preliminary data.</text>
</comment>
<dbReference type="PRINTS" id="PR00501">
    <property type="entry name" value="KELCHREPEAT"/>
</dbReference>
<evidence type="ECO:0000313" key="9">
    <source>
        <dbReference type="EMBL" id="NXW62900.1"/>
    </source>
</evidence>
<dbReference type="SMART" id="SM00612">
    <property type="entry name" value="Kelch"/>
    <property type="match status" value="6"/>
</dbReference>
<dbReference type="Pfam" id="PF07707">
    <property type="entry name" value="BACK"/>
    <property type="match status" value="1"/>
</dbReference>
<dbReference type="CDD" id="cd18510">
    <property type="entry name" value="BACK_KLHL4"/>
    <property type="match status" value="1"/>
</dbReference>
<keyword evidence="5" id="KW-0009">Actin-binding</keyword>
<dbReference type="GO" id="GO:0005856">
    <property type="term" value="C:cytoskeleton"/>
    <property type="evidence" value="ECO:0007669"/>
    <property type="project" value="UniProtKB-SubCell"/>
</dbReference>
<keyword evidence="6" id="KW-0206">Cytoskeleton</keyword>
<keyword evidence="3" id="KW-0963">Cytoplasm</keyword>
<name>A0A7L4DK43_9AVES</name>